<evidence type="ECO:0008006" key="4">
    <source>
        <dbReference type="Google" id="ProtNLM"/>
    </source>
</evidence>
<dbReference type="KEGG" id="awo:Awo_c07970"/>
<keyword evidence="3" id="KW-1185">Reference proteome</keyword>
<gene>
    <name evidence="2" type="ordered locus">Awo_c07970</name>
</gene>
<feature type="transmembrane region" description="Helical" evidence="1">
    <location>
        <begin position="21"/>
        <end position="42"/>
    </location>
</feature>
<dbReference type="Pfam" id="PF20563">
    <property type="entry name" value="DUF6773"/>
    <property type="match status" value="1"/>
</dbReference>
<dbReference type="InterPro" id="IPR046664">
    <property type="entry name" value="DUF6773"/>
</dbReference>
<reference evidence="2 3" key="2">
    <citation type="journal article" date="2012" name="PLoS ONE">
        <title>An ancient pathway combining carbon dioxide fixation with the generation and utilization of a sodium ion gradient for ATP synthesis.</title>
        <authorList>
            <person name="Poehlein A."/>
            <person name="Schmidt S."/>
            <person name="Kaster A.K."/>
            <person name="Goenrich M."/>
            <person name="Vollmers J."/>
            <person name="Thurmer A."/>
            <person name="Bertsch J."/>
            <person name="Schuchmann K."/>
            <person name="Voigt B."/>
            <person name="Hecker M."/>
            <person name="Daniel R."/>
            <person name="Thauer R.K."/>
            <person name="Gottschalk G."/>
            <person name="Muller V."/>
        </authorList>
    </citation>
    <scope>NUCLEOTIDE SEQUENCE [LARGE SCALE GENOMIC DNA]</scope>
    <source>
        <strain evidence="3">ATCC 29683 / DSM 1030 / JCM 2381 / KCTC 1655 / WB1</strain>
    </source>
</reference>
<proteinExistence type="predicted"/>
<dbReference type="Proteomes" id="UP000007177">
    <property type="component" value="Chromosome"/>
</dbReference>
<dbReference type="OrthoDB" id="1778311at2"/>
<keyword evidence="1" id="KW-0812">Transmembrane</keyword>
<sequence length="160" mass="19066">MKKFKKVIDERQEMELYKVEHIWFWIVFWLLLGSIIIQAFFLNAPFSQWGFEWFIFMICCIGSFIGYYRKGQWDYYSKPSVKSYLLYSLIGSGIFAIIVAISLALNNDYLKNDLLVLVFMTLFIFVMLFIIMFVVFFISGSMIKKRQQKLADEFTDNDPQ</sequence>
<evidence type="ECO:0000313" key="3">
    <source>
        <dbReference type="Proteomes" id="UP000007177"/>
    </source>
</evidence>
<feature type="transmembrane region" description="Helical" evidence="1">
    <location>
        <begin position="48"/>
        <end position="68"/>
    </location>
</feature>
<accession>H6LB39</accession>
<organism evidence="2 3">
    <name type="scientific">Acetobacterium woodii (strain ATCC 29683 / DSM 1030 / JCM 2381 / KCTC 1655 / WB1)</name>
    <dbReference type="NCBI Taxonomy" id="931626"/>
    <lineage>
        <taxon>Bacteria</taxon>
        <taxon>Bacillati</taxon>
        <taxon>Bacillota</taxon>
        <taxon>Clostridia</taxon>
        <taxon>Eubacteriales</taxon>
        <taxon>Eubacteriaceae</taxon>
        <taxon>Acetobacterium</taxon>
    </lineage>
</organism>
<keyword evidence="1" id="KW-0472">Membrane</keyword>
<evidence type="ECO:0000256" key="1">
    <source>
        <dbReference type="SAM" id="Phobius"/>
    </source>
</evidence>
<dbReference type="AlphaFoldDB" id="H6LB39"/>
<dbReference type="HOGENOM" id="CLU_141500_0_0_9"/>
<reference evidence="3" key="1">
    <citation type="submission" date="2011-07" db="EMBL/GenBank/DDBJ databases">
        <title>Complete genome sequence of Acetobacterium woodii.</title>
        <authorList>
            <person name="Poehlein A."/>
            <person name="Schmidt S."/>
            <person name="Kaster A.-K."/>
            <person name="Goenrich M."/>
            <person name="Vollmers J."/>
            <person name="Thuermer A."/>
            <person name="Gottschalk G."/>
            <person name="Thauer R.K."/>
            <person name="Daniel R."/>
            <person name="Mueller V."/>
        </authorList>
    </citation>
    <scope>NUCLEOTIDE SEQUENCE [LARGE SCALE GENOMIC DNA]</scope>
    <source>
        <strain evidence="3">ATCC 29683 / DSM 1030 / JCM 2381 / KCTC 1655 / WB1</strain>
    </source>
</reference>
<feature type="transmembrane region" description="Helical" evidence="1">
    <location>
        <begin position="84"/>
        <end position="105"/>
    </location>
</feature>
<protein>
    <recommendedName>
        <fullName evidence="4">Transmembrane protein</fullName>
    </recommendedName>
</protein>
<keyword evidence="1" id="KW-1133">Transmembrane helix</keyword>
<dbReference type="STRING" id="931626.Awo_c07970"/>
<dbReference type="EMBL" id="CP002987">
    <property type="protein sequence ID" value="AFA47591.1"/>
    <property type="molecule type" value="Genomic_DNA"/>
</dbReference>
<feature type="transmembrane region" description="Helical" evidence="1">
    <location>
        <begin position="117"/>
        <end position="139"/>
    </location>
</feature>
<name>H6LB39_ACEWD</name>
<evidence type="ECO:0000313" key="2">
    <source>
        <dbReference type="EMBL" id="AFA47591.1"/>
    </source>
</evidence>
<dbReference type="RefSeq" id="WP_014355194.1">
    <property type="nucleotide sequence ID" value="NC_016894.1"/>
</dbReference>
<dbReference type="eggNOG" id="ENOG5032V97">
    <property type="taxonomic scope" value="Bacteria"/>
</dbReference>